<feature type="transmembrane region" description="Helical" evidence="7">
    <location>
        <begin position="556"/>
        <end position="575"/>
    </location>
</feature>
<dbReference type="PANTHER" id="PTHR30619">
    <property type="entry name" value="DNA INTERNALIZATION/COMPETENCE PROTEIN COMEC/REC2"/>
    <property type="match status" value="1"/>
</dbReference>
<feature type="transmembrane region" description="Helical" evidence="7">
    <location>
        <begin position="351"/>
        <end position="366"/>
    </location>
</feature>
<evidence type="ECO:0000256" key="3">
    <source>
        <dbReference type="ARBA" id="ARBA00022692"/>
    </source>
</evidence>
<keyword evidence="2" id="KW-1003">Cell membrane</keyword>
<feature type="compositionally biased region" description="Basic and acidic residues" evidence="6">
    <location>
        <begin position="786"/>
        <end position="796"/>
    </location>
</feature>
<evidence type="ECO:0000259" key="9">
    <source>
        <dbReference type="Pfam" id="PF13567"/>
    </source>
</evidence>
<dbReference type="PANTHER" id="PTHR30619:SF1">
    <property type="entry name" value="RECOMBINATION PROTEIN 2"/>
    <property type="match status" value="1"/>
</dbReference>
<feature type="transmembrane region" description="Helical" evidence="7">
    <location>
        <begin position="419"/>
        <end position="437"/>
    </location>
</feature>
<feature type="region of interest" description="Disordered" evidence="6">
    <location>
        <begin position="748"/>
        <end position="804"/>
    </location>
</feature>
<feature type="transmembrane region" description="Helical" evidence="7">
    <location>
        <begin position="396"/>
        <end position="413"/>
    </location>
</feature>
<evidence type="ECO:0000256" key="6">
    <source>
        <dbReference type="SAM" id="MobiDB-lite"/>
    </source>
</evidence>
<comment type="subcellular location">
    <subcellularLocation>
        <location evidence="1">Cell membrane</location>
        <topology evidence="1">Multi-pass membrane protein</topology>
    </subcellularLocation>
</comment>
<keyword evidence="4 7" id="KW-1133">Transmembrane helix</keyword>
<keyword evidence="11" id="KW-1185">Reference proteome</keyword>
<protein>
    <submittedName>
        <fullName evidence="10">ComEC/Rec2 family competence protein</fullName>
    </submittedName>
</protein>
<reference evidence="10 11" key="1">
    <citation type="submission" date="2021-03" db="EMBL/GenBank/DDBJ databases">
        <title>Whole genome sequence of Jiella sp. MQZ13P-4.</title>
        <authorList>
            <person name="Tuo L."/>
        </authorList>
    </citation>
    <scope>NUCLEOTIDE SEQUENCE [LARGE SCALE GENOMIC DNA]</scope>
    <source>
        <strain evidence="10 11">MQZ13P-4</strain>
    </source>
</reference>
<accession>A0ABS3J5W6</accession>
<evidence type="ECO:0000256" key="2">
    <source>
        <dbReference type="ARBA" id="ARBA00022475"/>
    </source>
</evidence>
<dbReference type="Pfam" id="PF03772">
    <property type="entry name" value="Competence"/>
    <property type="match status" value="1"/>
</dbReference>
<evidence type="ECO:0000313" key="10">
    <source>
        <dbReference type="EMBL" id="MBO0905037.1"/>
    </source>
</evidence>
<dbReference type="EMBL" id="JAFMPY010000017">
    <property type="protein sequence ID" value="MBO0905037.1"/>
    <property type="molecule type" value="Genomic_DNA"/>
</dbReference>
<dbReference type="InterPro" id="IPR004477">
    <property type="entry name" value="ComEC_N"/>
</dbReference>
<evidence type="ECO:0000259" key="8">
    <source>
        <dbReference type="Pfam" id="PF03772"/>
    </source>
</evidence>
<dbReference type="Pfam" id="PF13567">
    <property type="entry name" value="DUF4131"/>
    <property type="match status" value="1"/>
</dbReference>
<evidence type="ECO:0000313" key="11">
    <source>
        <dbReference type="Proteomes" id="UP000664288"/>
    </source>
</evidence>
<evidence type="ECO:0000256" key="7">
    <source>
        <dbReference type="SAM" id="Phobius"/>
    </source>
</evidence>
<comment type="caution">
    <text evidence="10">The sequence shown here is derived from an EMBL/GenBank/DDBJ whole genome shotgun (WGS) entry which is preliminary data.</text>
</comment>
<feature type="transmembrane region" description="Helical" evidence="7">
    <location>
        <begin position="458"/>
        <end position="482"/>
    </location>
</feature>
<feature type="transmembrane region" description="Helical" evidence="7">
    <location>
        <begin position="525"/>
        <end position="544"/>
    </location>
</feature>
<evidence type="ECO:0000256" key="1">
    <source>
        <dbReference type="ARBA" id="ARBA00004651"/>
    </source>
</evidence>
<feature type="domain" description="DUF4131" evidence="9">
    <location>
        <begin position="89"/>
        <end position="235"/>
    </location>
</feature>
<dbReference type="InterPro" id="IPR052159">
    <property type="entry name" value="Competence_DNA_uptake"/>
</dbReference>
<dbReference type="NCBIfam" id="TIGR00360">
    <property type="entry name" value="ComEC_N-term"/>
    <property type="match status" value="1"/>
</dbReference>
<name>A0ABS3J5W6_9HYPH</name>
<proteinExistence type="predicted"/>
<evidence type="ECO:0000256" key="4">
    <source>
        <dbReference type="ARBA" id="ARBA00022989"/>
    </source>
</evidence>
<dbReference type="InterPro" id="IPR025405">
    <property type="entry name" value="DUF4131"/>
</dbReference>
<evidence type="ECO:0000256" key="5">
    <source>
        <dbReference type="ARBA" id="ARBA00023136"/>
    </source>
</evidence>
<sequence length="804" mass="83497">MRDRLRIGRPAADAGGWLARIRGLSRAGEGEGGGWSEDAPPGARLAAWLARQVAVEAAHRSSFHILPVGLIVGTVAVDALDWRPNPFAACAAALTLALLGQRVAARPALRALLFFLALSLVGALFSIAEAEGTPTTVISGTATTRIAGRVLSATRDDKGRMRYLVAISGTVRPVLSRPPERVRILVSARHRPKAPGDAFYGLVRLGPPSGPAAPGMHDFAYQPFFEGVGAIGFALGRPDEEPASGLAPPPAPGPIGDLAIRLEGLRGAMTGRIEEAAGGGEAGAIAAALVTGERTGIPDEAETWLRGVGLAHVLSISGLHLAIVAGSVLLLIRSALALLPALSLNYPVKKIAALAALSVAAFYLVLSGSNVATGRAFVMLAVMLSAVLVDRPALTLRNVSIAALVVVLAAPHVVTTASFQMSFAATLALVAGYGAFMRRRGRGPPPTSRSRTAGALRFLGGTFLAIAASSIIGGAATAPFAAYHFHRVAPFGLVANVLTLPIFTFLVMPLGLVGTLLMPFGLDAWCFRLMGLAIRLVLIISEWLYDTLPDRGTGPIDGSGVVLLSAALLAASLFASRFRLVAVPLLVAGLLTIRDASPPPQLVVYEDGKTLAAFGPDGAITYPLGRRNGFVAGQWERSAAIGAADKSVGNAAGEAPGAAGTAAADDAGGSGQFRPPAAPCRADFCRFETRDGLKVAWTSDYRLTGDACDGGDVAIVARAIRLEACRSGAVLVTLRTLRETGSIAIARKDGDGRPVVTPSIPPDPQPWNRHRLAPWPEYWKKPSQTDAREGRAEPLQRGDAPAAP</sequence>
<feature type="domain" description="ComEC/Rec2-related protein" evidence="8">
    <location>
        <begin position="289"/>
        <end position="548"/>
    </location>
</feature>
<keyword evidence="3 7" id="KW-0812">Transmembrane</keyword>
<dbReference type="Proteomes" id="UP000664288">
    <property type="component" value="Unassembled WGS sequence"/>
</dbReference>
<keyword evidence="5 7" id="KW-0472">Membrane</keyword>
<organism evidence="10 11">
    <name type="scientific">Jiella sonneratiae</name>
    <dbReference type="NCBI Taxonomy" id="2816856"/>
    <lineage>
        <taxon>Bacteria</taxon>
        <taxon>Pseudomonadati</taxon>
        <taxon>Pseudomonadota</taxon>
        <taxon>Alphaproteobacteria</taxon>
        <taxon>Hyphomicrobiales</taxon>
        <taxon>Aurantimonadaceae</taxon>
        <taxon>Jiella</taxon>
    </lineage>
</organism>
<dbReference type="RefSeq" id="WP_207351678.1">
    <property type="nucleotide sequence ID" value="NZ_JAFMPY010000017.1"/>
</dbReference>
<gene>
    <name evidence="10" type="ORF">J1C47_15440</name>
</gene>
<feature type="transmembrane region" description="Helical" evidence="7">
    <location>
        <begin position="488"/>
        <end position="513"/>
    </location>
</feature>
<feature type="transmembrane region" description="Helical" evidence="7">
    <location>
        <begin position="319"/>
        <end position="339"/>
    </location>
</feature>